<feature type="transmembrane region" description="Helical" evidence="2">
    <location>
        <begin position="28"/>
        <end position="46"/>
    </location>
</feature>
<feature type="region of interest" description="Disordered" evidence="1">
    <location>
        <begin position="178"/>
        <end position="210"/>
    </location>
</feature>
<evidence type="ECO:0000256" key="1">
    <source>
        <dbReference type="SAM" id="MobiDB-lite"/>
    </source>
</evidence>
<dbReference type="PANTHER" id="PTHR37919:SF2">
    <property type="entry name" value="EXPERA DOMAIN-CONTAINING PROTEIN"/>
    <property type="match status" value="1"/>
</dbReference>
<keyword evidence="4" id="KW-1185">Reference proteome</keyword>
<dbReference type="EMBL" id="JAPMOS010000107">
    <property type="protein sequence ID" value="KAJ4455450.1"/>
    <property type="molecule type" value="Genomic_DNA"/>
</dbReference>
<keyword evidence="2" id="KW-0472">Membrane</keyword>
<proteinExistence type="predicted"/>
<keyword evidence="2" id="KW-0812">Transmembrane</keyword>
<protein>
    <submittedName>
        <fullName evidence="3">Emopamil-binding protein</fullName>
    </submittedName>
</protein>
<evidence type="ECO:0000313" key="4">
    <source>
        <dbReference type="Proteomes" id="UP001141327"/>
    </source>
</evidence>
<reference evidence="3" key="1">
    <citation type="journal article" date="2022" name="bioRxiv">
        <title>Genomics of Preaxostyla Flagellates Illuminates Evolutionary Transitions and the Path Towards Mitochondrial Loss.</title>
        <authorList>
            <person name="Novak L.V.F."/>
            <person name="Treitli S.C."/>
            <person name="Pyrih J."/>
            <person name="Halakuc P."/>
            <person name="Pipaliya S.V."/>
            <person name="Vacek V."/>
            <person name="Brzon O."/>
            <person name="Soukal P."/>
            <person name="Eme L."/>
            <person name="Dacks J.B."/>
            <person name="Karnkowska A."/>
            <person name="Elias M."/>
            <person name="Hampl V."/>
        </authorList>
    </citation>
    <scope>NUCLEOTIDE SEQUENCE</scope>
    <source>
        <strain evidence="3">RCP-MX</strain>
    </source>
</reference>
<dbReference type="Proteomes" id="UP001141327">
    <property type="component" value="Unassembled WGS sequence"/>
</dbReference>
<accession>A0ABQ8UDK0</accession>
<comment type="caution">
    <text evidence="3">The sequence shown here is derived from an EMBL/GenBank/DDBJ whole genome shotgun (WGS) entry which is preliminary data.</text>
</comment>
<evidence type="ECO:0000313" key="3">
    <source>
        <dbReference type="EMBL" id="KAJ4455450.1"/>
    </source>
</evidence>
<name>A0ABQ8UDK0_9EUKA</name>
<organism evidence="3 4">
    <name type="scientific">Paratrimastix pyriformis</name>
    <dbReference type="NCBI Taxonomy" id="342808"/>
    <lineage>
        <taxon>Eukaryota</taxon>
        <taxon>Metamonada</taxon>
        <taxon>Preaxostyla</taxon>
        <taxon>Paratrimastigidae</taxon>
        <taxon>Paratrimastix</taxon>
    </lineage>
</organism>
<feature type="transmembrane region" description="Helical" evidence="2">
    <location>
        <begin position="144"/>
        <end position="167"/>
    </location>
</feature>
<sequence>MALPRSPWFDCPSYKHMAVPKLPTFAKIWFLLTVIICTWDASFVLLRPYSLPGGKWHQIWKPYALYITMDRRYGDVNDAWVATQSYLNLFENIVYLMALFSSGATAFVLGFSCSLLTAWKTVIYFGIEIVSGYQYTGHCTPAQFWTGFIFPSSIWIVAPVIMCGVLLKSWAAQSRRPAESKKADAPAADPKVAHTAAEPARRRSQHVVEA</sequence>
<evidence type="ECO:0000256" key="2">
    <source>
        <dbReference type="SAM" id="Phobius"/>
    </source>
</evidence>
<keyword evidence="2" id="KW-1133">Transmembrane helix</keyword>
<feature type="transmembrane region" description="Helical" evidence="2">
    <location>
        <begin position="93"/>
        <end position="119"/>
    </location>
</feature>
<gene>
    <name evidence="3" type="ORF">PAPYR_9597</name>
</gene>
<dbReference type="PANTHER" id="PTHR37919">
    <property type="entry name" value="PROTEIN CBG05606"/>
    <property type="match status" value="1"/>
</dbReference>